<dbReference type="Gene3D" id="2.160.20.10">
    <property type="entry name" value="Single-stranded right-handed beta-helix, Pectin lyase-like"/>
    <property type="match status" value="1"/>
</dbReference>
<dbReference type="RefSeq" id="WP_282332557.1">
    <property type="nucleotide sequence ID" value="NZ_JASBRG010000001.1"/>
</dbReference>
<dbReference type="Pfam" id="PF18962">
    <property type="entry name" value="Por_Secre_tail"/>
    <property type="match status" value="1"/>
</dbReference>
<reference evidence="2 3" key="1">
    <citation type="submission" date="2023-05" db="EMBL/GenBank/DDBJ databases">
        <title>Genome sequence of Pinibacter sp. MAH-24.</title>
        <authorList>
            <person name="Huq M.A."/>
        </authorList>
    </citation>
    <scope>NUCLEOTIDE SEQUENCE [LARGE SCALE GENOMIC DNA]</scope>
    <source>
        <strain evidence="2 3">MAH-24</strain>
    </source>
</reference>
<accession>A0ABT6R779</accession>
<dbReference type="InterPro" id="IPR013783">
    <property type="entry name" value="Ig-like_fold"/>
</dbReference>
<dbReference type="InterPro" id="IPR011050">
    <property type="entry name" value="Pectin_lyase_fold/virulence"/>
</dbReference>
<dbReference type="Proteomes" id="UP001226434">
    <property type="component" value="Unassembled WGS sequence"/>
</dbReference>
<gene>
    <name evidence="2" type="ORF">QJ048_01500</name>
</gene>
<protein>
    <submittedName>
        <fullName evidence="2">T9SS type A sorting domain-containing protein</fullName>
    </submittedName>
</protein>
<dbReference type="InterPro" id="IPR026444">
    <property type="entry name" value="Secre_tail"/>
</dbReference>
<comment type="caution">
    <text evidence="2">The sequence shown here is derived from an EMBL/GenBank/DDBJ whole genome shotgun (WGS) entry which is preliminary data.</text>
</comment>
<dbReference type="InterPro" id="IPR012334">
    <property type="entry name" value="Pectin_lyas_fold"/>
</dbReference>
<dbReference type="SUPFAM" id="SSF51126">
    <property type="entry name" value="Pectin lyase-like"/>
    <property type="match status" value="1"/>
</dbReference>
<dbReference type="NCBIfam" id="TIGR04183">
    <property type="entry name" value="Por_Secre_tail"/>
    <property type="match status" value="1"/>
</dbReference>
<dbReference type="Gene3D" id="2.60.40.10">
    <property type="entry name" value="Immunoglobulins"/>
    <property type="match status" value="1"/>
</dbReference>
<sequence>MKHLYSSYKRVFATLLFFFIIIYSKANIYLVTNTNVSGPGSFGDALNQANWHVGKDTINFNIAGSGPFVLKPDANGFPNIIDGVYINGYSQPGSTAGAFTSRKILIILDGANLPVYLSGLDIISSNVEIAGLNVRNFGESGIVIGGGVQNISVWGSFIGTNETGTAAASNGRNGVRSDPFATANSTNITIGTNGDGVQDAWEGNIISGNRDNGVAFMLVKNSKISGNYIGIGATGTEVIGNSTAGIVLDKSSKSNLIGTDGNGTSDALEGNVIGNNGKYGVWLYNSSDSNTVAGNKIGLNTSNNAAPNSMGIIVWNSSANIIGVTNNAVQSNTVSSNTDYGIKLQAGDYFAILGGNTTTHNMISGNNIGTFAPGVADRGNGIFGVYAESLSGYDVINNWIGSNNDGVNDALEGNTIAFNKQSGVSTYTGFAGTGKLTGLTISKNRMYGNVELGIDLKTDLVAGRGVSNNHNGPLTGPNNYMNAPVLLNIVESGDNFVINGFSDPGAIIEFYKADGTHPSNPLPTGFTRSFGEGVIAYMRVREDGILDNITDNSNVVGTYDRTFEGDNNPAIITANRFQFTIPKALFAGLTTTSGLTATATDANGNTSEFSGVVYPPVNAAPLPVDFISFKAVLNAGKANLTWSTENEVSNDHFDVERSSDGRTFAKLGAVAASHAPVGNYTFVDASPLNNNYYRLKQVDVNGDFKYSKVVYLQALALQMQISPNPFVDHLNVSYNLDNAGKVKVYVYDMVGRLIKQVDLQGNKGYNSQSVSSLGYLPSGQYVLKLVGDNLQTQVRLVK</sequence>
<organism evidence="2 3">
    <name type="scientific">Pinibacter soli</name>
    <dbReference type="NCBI Taxonomy" id="3044211"/>
    <lineage>
        <taxon>Bacteria</taxon>
        <taxon>Pseudomonadati</taxon>
        <taxon>Bacteroidota</taxon>
        <taxon>Chitinophagia</taxon>
        <taxon>Chitinophagales</taxon>
        <taxon>Chitinophagaceae</taxon>
        <taxon>Pinibacter</taxon>
    </lineage>
</organism>
<dbReference type="EMBL" id="JASBRG010000001">
    <property type="protein sequence ID" value="MDI3318423.1"/>
    <property type="molecule type" value="Genomic_DNA"/>
</dbReference>
<dbReference type="SMART" id="SM00710">
    <property type="entry name" value="PbH1"/>
    <property type="match status" value="6"/>
</dbReference>
<evidence type="ECO:0000259" key="1">
    <source>
        <dbReference type="Pfam" id="PF18962"/>
    </source>
</evidence>
<keyword evidence="3" id="KW-1185">Reference proteome</keyword>
<feature type="domain" description="Secretion system C-terminal sorting" evidence="1">
    <location>
        <begin position="721"/>
        <end position="794"/>
    </location>
</feature>
<evidence type="ECO:0000313" key="2">
    <source>
        <dbReference type="EMBL" id="MDI3318423.1"/>
    </source>
</evidence>
<name>A0ABT6R779_9BACT</name>
<dbReference type="InterPro" id="IPR006626">
    <property type="entry name" value="PbH1"/>
</dbReference>
<proteinExistence type="predicted"/>
<evidence type="ECO:0000313" key="3">
    <source>
        <dbReference type="Proteomes" id="UP001226434"/>
    </source>
</evidence>